<dbReference type="PROSITE" id="PS00041">
    <property type="entry name" value="HTH_ARAC_FAMILY_1"/>
    <property type="match status" value="1"/>
</dbReference>
<dbReference type="SMART" id="SM00342">
    <property type="entry name" value="HTH_ARAC"/>
    <property type="match status" value="1"/>
</dbReference>
<dbReference type="Gene3D" id="2.60.120.280">
    <property type="entry name" value="Regulatory protein AraC"/>
    <property type="match status" value="1"/>
</dbReference>
<dbReference type="Gene3D" id="1.10.10.60">
    <property type="entry name" value="Homeodomain-like"/>
    <property type="match status" value="2"/>
</dbReference>
<keyword evidence="3" id="KW-0010">Activator</keyword>
<evidence type="ECO:0000313" key="6">
    <source>
        <dbReference type="EMBL" id="MBB5782686.1"/>
    </source>
</evidence>
<feature type="domain" description="HTH araC/xylS-type" evidence="5">
    <location>
        <begin position="197"/>
        <end position="295"/>
    </location>
</feature>
<dbReference type="RefSeq" id="WP_185075731.1">
    <property type="nucleotide sequence ID" value="NZ_JACHMB010000001.1"/>
</dbReference>
<dbReference type="CDD" id="cd06986">
    <property type="entry name" value="cupin_MmsR-like_N"/>
    <property type="match status" value="1"/>
</dbReference>
<reference evidence="6 7" key="1">
    <citation type="submission" date="2020-08" db="EMBL/GenBank/DDBJ databases">
        <title>Sequencing the genomes of 1000 actinobacteria strains.</title>
        <authorList>
            <person name="Klenk H.-P."/>
        </authorList>
    </citation>
    <scope>NUCLEOTIDE SEQUENCE [LARGE SCALE GENOMIC DNA]</scope>
    <source>
        <strain evidence="6 7">DSM 45507</strain>
    </source>
</reference>
<dbReference type="InterPro" id="IPR050204">
    <property type="entry name" value="AraC_XylS_family_regulators"/>
</dbReference>
<dbReference type="InterPro" id="IPR018060">
    <property type="entry name" value="HTH_AraC"/>
</dbReference>
<organism evidence="6 7">
    <name type="scientific">Nonomuraea jabiensis</name>
    <dbReference type="NCBI Taxonomy" id="882448"/>
    <lineage>
        <taxon>Bacteria</taxon>
        <taxon>Bacillati</taxon>
        <taxon>Actinomycetota</taxon>
        <taxon>Actinomycetes</taxon>
        <taxon>Streptosporangiales</taxon>
        <taxon>Streptosporangiaceae</taxon>
        <taxon>Nonomuraea</taxon>
    </lineage>
</organism>
<dbReference type="GO" id="GO:0043565">
    <property type="term" value="F:sequence-specific DNA binding"/>
    <property type="evidence" value="ECO:0007669"/>
    <property type="project" value="InterPro"/>
</dbReference>
<dbReference type="InterPro" id="IPR009057">
    <property type="entry name" value="Homeodomain-like_sf"/>
</dbReference>
<keyword evidence="1" id="KW-0805">Transcription regulation</keyword>
<evidence type="ECO:0000256" key="2">
    <source>
        <dbReference type="ARBA" id="ARBA00023125"/>
    </source>
</evidence>
<dbReference type="GO" id="GO:0003700">
    <property type="term" value="F:DNA-binding transcription factor activity"/>
    <property type="evidence" value="ECO:0007669"/>
    <property type="project" value="InterPro"/>
</dbReference>
<evidence type="ECO:0000259" key="5">
    <source>
        <dbReference type="PROSITE" id="PS01124"/>
    </source>
</evidence>
<evidence type="ECO:0000313" key="7">
    <source>
        <dbReference type="Proteomes" id="UP000579153"/>
    </source>
</evidence>
<protein>
    <submittedName>
        <fullName evidence="6">AraC-like DNA-binding protein</fullName>
    </submittedName>
</protein>
<dbReference type="InterPro" id="IPR018062">
    <property type="entry name" value="HTH_AraC-typ_CS"/>
</dbReference>
<dbReference type="SUPFAM" id="SSF51215">
    <property type="entry name" value="Regulatory protein AraC"/>
    <property type="match status" value="1"/>
</dbReference>
<sequence length="297" mass="31364">MDETTGRAESSSLPEEFAGGRMLVVPRPTVRKALNRPVTNRLLVTDTGIFLRAARHGMARPGGAGQHILLVCTDGSGWVETGDGRFAVQRGDAVLLPAGMAHEYGASDTDPWTLWWFHAVGTDAADLVGAALAAAGGIVTHLRDPAPVASLISQVIDGLDAGTTGGLVRAAGAAWNALAQVVATGRRPLGTSLSPVERAVEHLRATTPQRTSVGSLAAMVGLSTSQLGALFREQLGVSPLKYQTQLRMARARELLDHSSLTVRAIAREAGYDDALYFSRKFASVHGLAPVAYRNRAR</sequence>
<evidence type="ECO:0000256" key="4">
    <source>
        <dbReference type="ARBA" id="ARBA00023163"/>
    </source>
</evidence>
<keyword evidence="4" id="KW-0804">Transcription</keyword>
<dbReference type="AlphaFoldDB" id="A0A7W9GFE3"/>
<dbReference type="InterPro" id="IPR037923">
    <property type="entry name" value="HTH-like"/>
</dbReference>
<dbReference type="Pfam" id="PF12833">
    <property type="entry name" value="HTH_18"/>
    <property type="match status" value="1"/>
</dbReference>
<accession>A0A7W9GFE3</accession>
<dbReference type="EMBL" id="JACHMB010000001">
    <property type="protein sequence ID" value="MBB5782686.1"/>
    <property type="molecule type" value="Genomic_DNA"/>
</dbReference>
<proteinExistence type="predicted"/>
<comment type="caution">
    <text evidence="6">The sequence shown here is derived from an EMBL/GenBank/DDBJ whole genome shotgun (WGS) entry which is preliminary data.</text>
</comment>
<gene>
    <name evidence="6" type="ORF">HD596_009442</name>
</gene>
<dbReference type="PANTHER" id="PTHR46796:SF7">
    <property type="entry name" value="ARAC FAMILY TRANSCRIPTIONAL REGULATOR"/>
    <property type="match status" value="1"/>
</dbReference>
<dbReference type="SUPFAM" id="SSF46689">
    <property type="entry name" value="Homeodomain-like"/>
    <property type="match status" value="2"/>
</dbReference>
<keyword evidence="7" id="KW-1185">Reference proteome</keyword>
<dbReference type="InterPro" id="IPR003313">
    <property type="entry name" value="AraC-bd"/>
</dbReference>
<name>A0A7W9GFE3_9ACTN</name>
<dbReference type="Proteomes" id="UP000579153">
    <property type="component" value="Unassembled WGS sequence"/>
</dbReference>
<evidence type="ECO:0000256" key="3">
    <source>
        <dbReference type="ARBA" id="ARBA00023159"/>
    </source>
</evidence>
<dbReference type="PROSITE" id="PS01124">
    <property type="entry name" value="HTH_ARAC_FAMILY_2"/>
    <property type="match status" value="1"/>
</dbReference>
<dbReference type="Pfam" id="PF02311">
    <property type="entry name" value="AraC_binding"/>
    <property type="match status" value="1"/>
</dbReference>
<evidence type="ECO:0000256" key="1">
    <source>
        <dbReference type="ARBA" id="ARBA00023015"/>
    </source>
</evidence>
<dbReference type="PANTHER" id="PTHR46796">
    <property type="entry name" value="HTH-TYPE TRANSCRIPTIONAL ACTIVATOR RHAS-RELATED"/>
    <property type="match status" value="1"/>
</dbReference>
<keyword evidence="2 6" id="KW-0238">DNA-binding</keyword>